<dbReference type="InterPro" id="IPR021202">
    <property type="entry name" value="Rv3654c-like"/>
</dbReference>
<keyword evidence="1" id="KW-0812">Transmembrane</keyword>
<dbReference type="NCBIfam" id="TIGR03816">
    <property type="entry name" value="tadE_like_DECH"/>
    <property type="match status" value="1"/>
</dbReference>
<evidence type="ECO:0000313" key="3">
    <source>
        <dbReference type="Proteomes" id="UP000239297"/>
    </source>
</evidence>
<dbReference type="OrthoDB" id="4955264at2"/>
<evidence type="ECO:0000256" key="1">
    <source>
        <dbReference type="SAM" id="Phobius"/>
    </source>
</evidence>
<accession>A0A2S5IX25</accession>
<sequence>MGEAREDASSDAREGAALRRDVDAECGAGTILMGALALLALLLVASAALLLQAASAASKAATAADLAALAAADAARGLSTGDPCAAAAAVAEQHDATVAHCEIGATGAGTAVIRVSVEVPGVLPDAVGAARAGPPP</sequence>
<keyword evidence="1" id="KW-0472">Membrane</keyword>
<evidence type="ECO:0000313" key="2">
    <source>
        <dbReference type="EMBL" id="PPB49119.1"/>
    </source>
</evidence>
<comment type="caution">
    <text evidence="2">The sequence shown here is derived from an EMBL/GenBank/DDBJ whole genome shotgun (WGS) entry which is preliminary data.</text>
</comment>
<protein>
    <recommendedName>
        <fullName evidence="4">Helicase</fullName>
    </recommendedName>
</protein>
<dbReference type="EMBL" id="PRKW01000004">
    <property type="protein sequence ID" value="PPB49119.1"/>
    <property type="molecule type" value="Genomic_DNA"/>
</dbReference>
<organism evidence="2 3">
    <name type="scientific">Arthrobacter pityocampae</name>
    <dbReference type="NCBI Taxonomy" id="547334"/>
    <lineage>
        <taxon>Bacteria</taxon>
        <taxon>Bacillati</taxon>
        <taxon>Actinomycetota</taxon>
        <taxon>Actinomycetes</taxon>
        <taxon>Micrococcales</taxon>
        <taxon>Micrococcaceae</taxon>
        <taxon>Arthrobacter</taxon>
    </lineage>
</organism>
<name>A0A2S5IX25_9MICC</name>
<dbReference type="RefSeq" id="WP_104121557.1">
    <property type="nucleotide sequence ID" value="NZ_PRKW01000004.1"/>
</dbReference>
<dbReference type="Proteomes" id="UP000239297">
    <property type="component" value="Unassembled WGS sequence"/>
</dbReference>
<keyword evidence="1" id="KW-1133">Transmembrane helix</keyword>
<reference evidence="2 3" key="1">
    <citation type="journal article" date="2014" name="Int. J. Syst. Evol. Microbiol.">
        <title>Arthrobacter pityocampae sp. nov., isolated from Thaumetopoea pityocampa (Lep., Thaumetopoeidae).</title>
        <authorList>
            <person name="Ince I.A."/>
            <person name="Demirbag Z."/>
            <person name="Kati H."/>
        </authorList>
    </citation>
    <scope>NUCLEOTIDE SEQUENCE [LARGE SCALE GENOMIC DNA]</scope>
    <source>
        <strain evidence="2 3">Tp2</strain>
    </source>
</reference>
<dbReference type="AlphaFoldDB" id="A0A2S5IX25"/>
<gene>
    <name evidence="2" type="ORF">C4K88_10450</name>
</gene>
<keyword evidence="3" id="KW-1185">Reference proteome</keyword>
<evidence type="ECO:0008006" key="4">
    <source>
        <dbReference type="Google" id="ProtNLM"/>
    </source>
</evidence>
<feature type="transmembrane region" description="Helical" evidence="1">
    <location>
        <begin position="28"/>
        <end position="51"/>
    </location>
</feature>
<proteinExistence type="predicted"/>